<evidence type="ECO:0008006" key="4">
    <source>
        <dbReference type="Google" id="ProtNLM"/>
    </source>
</evidence>
<accession>A0A7X6MGX0</accession>
<protein>
    <recommendedName>
        <fullName evidence="4">Toxin-antitoxin system HicB family antitoxin</fullName>
    </recommendedName>
</protein>
<dbReference type="Gene3D" id="1.10.1220.10">
    <property type="entry name" value="Met repressor-like"/>
    <property type="match status" value="1"/>
</dbReference>
<dbReference type="AlphaFoldDB" id="A0A7X6MGX0"/>
<dbReference type="RefSeq" id="WP_061080882.1">
    <property type="nucleotide sequence ID" value="NZ_JAAXPG010000036.1"/>
</dbReference>
<dbReference type="InterPro" id="IPR010985">
    <property type="entry name" value="Ribbon_hlx_hlx"/>
</dbReference>
<keyword evidence="3" id="KW-1185">Reference proteome</keyword>
<evidence type="ECO:0000256" key="1">
    <source>
        <dbReference type="SAM" id="MobiDB-lite"/>
    </source>
</evidence>
<dbReference type="GO" id="GO:0006355">
    <property type="term" value="P:regulation of DNA-templated transcription"/>
    <property type="evidence" value="ECO:0007669"/>
    <property type="project" value="InterPro"/>
</dbReference>
<feature type="region of interest" description="Disordered" evidence="1">
    <location>
        <begin position="45"/>
        <end position="78"/>
    </location>
</feature>
<evidence type="ECO:0000313" key="2">
    <source>
        <dbReference type="EMBL" id="NKZ01404.1"/>
    </source>
</evidence>
<evidence type="ECO:0000313" key="3">
    <source>
        <dbReference type="Proteomes" id="UP000553209"/>
    </source>
</evidence>
<sequence>MPERKKVLLRLDPAVHDALARWAGQELRSTNAQIEFLLRRALDDAGRMPKEAGAIPRRGRPRRPEPERQGSEDDAPGE</sequence>
<dbReference type="InterPro" id="IPR013321">
    <property type="entry name" value="Arc_rbn_hlx_hlx"/>
</dbReference>
<dbReference type="SUPFAM" id="SSF47598">
    <property type="entry name" value="Ribbon-helix-helix"/>
    <property type="match status" value="1"/>
</dbReference>
<proteinExistence type="predicted"/>
<comment type="caution">
    <text evidence="2">The sequence shown here is derived from an EMBL/GenBank/DDBJ whole genome shotgun (WGS) entry which is preliminary data.</text>
</comment>
<dbReference type="Proteomes" id="UP000553209">
    <property type="component" value="Unassembled WGS sequence"/>
</dbReference>
<reference evidence="2 3" key="1">
    <citation type="submission" date="2020-04" db="EMBL/GenBank/DDBJ databases">
        <title>MicrobeNet Type strains.</title>
        <authorList>
            <person name="Nicholson A.C."/>
        </authorList>
    </citation>
    <scope>NUCLEOTIDE SEQUENCE [LARGE SCALE GENOMIC DNA]</scope>
    <source>
        <strain evidence="2 3">ATCC 23612</strain>
    </source>
</reference>
<name>A0A7X6MGX0_9ACTN</name>
<gene>
    <name evidence="2" type="ORF">HGB44_27575</name>
</gene>
<dbReference type="EMBL" id="JAAXPG010000036">
    <property type="protein sequence ID" value="NKZ01404.1"/>
    <property type="molecule type" value="Genomic_DNA"/>
</dbReference>
<feature type="compositionally biased region" description="Basic and acidic residues" evidence="1">
    <location>
        <begin position="62"/>
        <end position="71"/>
    </location>
</feature>
<organism evidence="2 3">
    <name type="scientific">Nocardiopsis alborubida</name>
    <dbReference type="NCBI Taxonomy" id="146802"/>
    <lineage>
        <taxon>Bacteria</taxon>
        <taxon>Bacillati</taxon>
        <taxon>Actinomycetota</taxon>
        <taxon>Actinomycetes</taxon>
        <taxon>Streptosporangiales</taxon>
        <taxon>Nocardiopsidaceae</taxon>
        <taxon>Nocardiopsis</taxon>
    </lineage>
</organism>